<evidence type="ECO:0000256" key="7">
    <source>
        <dbReference type="ARBA" id="ARBA00022970"/>
    </source>
</evidence>
<evidence type="ECO:0000256" key="10">
    <source>
        <dbReference type="RuleBase" id="RU363032"/>
    </source>
</evidence>
<dbReference type="CDD" id="cd06261">
    <property type="entry name" value="TM_PBP2"/>
    <property type="match status" value="1"/>
</dbReference>
<keyword evidence="3 10" id="KW-0813">Transport</keyword>
<keyword evidence="6 10" id="KW-0812">Transmembrane</keyword>
<evidence type="ECO:0000256" key="4">
    <source>
        <dbReference type="ARBA" id="ARBA00022475"/>
    </source>
</evidence>
<dbReference type="GO" id="GO:0043190">
    <property type="term" value="C:ATP-binding cassette (ABC) transporter complex"/>
    <property type="evidence" value="ECO:0007669"/>
    <property type="project" value="InterPro"/>
</dbReference>
<dbReference type="NCBIfam" id="TIGR01726">
    <property type="entry name" value="HEQRo_perm_3TM"/>
    <property type="match status" value="1"/>
</dbReference>
<accession>A0A6B9G728</accession>
<dbReference type="InterPro" id="IPR000515">
    <property type="entry name" value="MetI-like"/>
</dbReference>
<gene>
    <name evidence="12" type="ORF">CUN67_28705</name>
</gene>
<evidence type="ECO:0000259" key="11">
    <source>
        <dbReference type="PROSITE" id="PS50928"/>
    </source>
</evidence>
<dbReference type="PROSITE" id="PS50928">
    <property type="entry name" value="ABC_TM1"/>
    <property type="match status" value="1"/>
</dbReference>
<evidence type="ECO:0000313" key="12">
    <source>
        <dbReference type="EMBL" id="QGY32918.1"/>
    </source>
</evidence>
<dbReference type="Gene3D" id="1.10.3720.10">
    <property type="entry name" value="MetI-like"/>
    <property type="match status" value="1"/>
</dbReference>
<feature type="transmembrane region" description="Helical" evidence="10">
    <location>
        <begin position="22"/>
        <end position="44"/>
    </location>
</feature>
<feature type="transmembrane region" description="Helical" evidence="10">
    <location>
        <begin position="56"/>
        <end position="77"/>
    </location>
</feature>
<dbReference type="Proteomes" id="UP000502005">
    <property type="component" value="Plasmid pNE1B"/>
</dbReference>
<evidence type="ECO:0000256" key="6">
    <source>
        <dbReference type="ARBA" id="ARBA00022692"/>
    </source>
</evidence>
<proteinExistence type="inferred from homology"/>
<dbReference type="PANTHER" id="PTHR30614">
    <property type="entry name" value="MEMBRANE COMPONENT OF AMINO ACID ABC TRANSPORTER"/>
    <property type="match status" value="1"/>
</dbReference>
<keyword evidence="7" id="KW-0029">Amino-acid transport</keyword>
<name>A0A6B9G728_PANCY</name>
<dbReference type="GO" id="GO:0022857">
    <property type="term" value="F:transmembrane transporter activity"/>
    <property type="evidence" value="ECO:0007669"/>
    <property type="project" value="InterPro"/>
</dbReference>
<evidence type="ECO:0000313" key="13">
    <source>
        <dbReference type="Proteomes" id="UP000502005"/>
    </source>
</evidence>
<protein>
    <submittedName>
        <fullName evidence="12">ABC transporter permease</fullName>
    </submittedName>
</protein>
<evidence type="ECO:0000256" key="2">
    <source>
        <dbReference type="ARBA" id="ARBA00010072"/>
    </source>
</evidence>
<reference evidence="12 13" key="1">
    <citation type="submission" date="2017-11" db="EMBL/GenBank/DDBJ databases">
        <title>Genome sequence of Pantoea cypripedii NE1.</title>
        <authorList>
            <person name="Nascimento F.X."/>
        </authorList>
    </citation>
    <scope>NUCLEOTIDE SEQUENCE [LARGE SCALE GENOMIC DNA]</scope>
    <source>
        <strain evidence="12 13">NE1</strain>
        <plasmid evidence="13">pne1b</plasmid>
    </source>
</reference>
<dbReference type="InterPro" id="IPR010065">
    <property type="entry name" value="AA_ABC_transptr_permease_3TM"/>
</dbReference>
<comment type="subcellular location">
    <subcellularLocation>
        <location evidence="1">Cell inner membrane</location>
        <topology evidence="1">Multi-pass membrane protein</topology>
    </subcellularLocation>
    <subcellularLocation>
        <location evidence="10">Cell membrane</location>
        <topology evidence="10">Multi-pass membrane protein</topology>
    </subcellularLocation>
</comment>
<feature type="domain" description="ABC transmembrane type-1" evidence="11">
    <location>
        <begin position="18"/>
        <end position="207"/>
    </location>
</feature>
<evidence type="ECO:0000256" key="8">
    <source>
        <dbReference type="ARBA" id="ARBA00022989"/>
    </source>
</evidence>
<dbReference type="PANTHER" id="PTHR30614:SF0">
    <property type="entry name" value="L-CYSTINE TRANSPORT SYSTEM PERMEASE PROTEIN TCYL"/>
    <property type="match status" value="1"/>
</dbReference>
<evidence type="ECO:0000256" key="9">
    <source>
        <dbReference type="ARBA" id="ARBA00023136"/>
    </source>
</evidence>
<keyword evidence="8 10" id="KW-1133">Transmembrane helix</keyword>
<dbReference type="InterPro" id="IPR043429">
    <property type="entry name" value="ArtM/GltK/GlnP/TcyL/YhdX-like"/>
</dbReference>
<dbReference type="SUPFAM" id="SSF161098">
    <property type="entry name" value="MetI-like"/>
    <property type="match status" value="1"/>
</dbReference>
<evidence type="ECO:0000256" key="3">
    <source>
        <dbReference type="ARBA" id="ARBA00022448"/>
    </source>
</evidence>
<dbReference type="EMBL" id="CP024770">
    <property type="protein sequence ID" value="QGY32918.1"/>
    <property type="molecule type" value="Genomic_DNA"/>
</dbReference>
<dbReference type="AlphaFoldDB" id="A0A6B9G728"/>
<keyword evidence="12" id="KW-0614">Plasmid</keyword>
<evidence type="ECO:0000256" key="1">
    <source>
        <dbReference type="ARBA" id="ARBA00004429"/>
    </source>
</evidence>
<keyword evidence="9 10" id="KW-0472">Membrane</keyword>
<dbReference type="InterPro" id="IPR035906">
    <property type="entry name" value="MetI-like_sf"/>
</dbReference>
<feature type="transmembrane region" description="Helical" evidence="10">
    <location>
        <begin position="181"/>
        <end position="202"/>
    </location>
</feature>
<evidence type="ECO:0000256" key="5">
    <source>
        <dbReference type="ARBA" id="ARBA00022519"/>
    </source>
</evidence>
<sequence length="221" mass="24787">MNALEIIWQQRSVFLSGFANTILLFVIAAFFALVLGVFIVLLLEGKMNAPRRLLRLIMDCMRMIPCLIYAYLLYYGLPSLQIRLDAWTAGCIALSTYHAAYFAEILRAARAELPPGQVEAARAHGYRTVKMVGRIILPQLFLRSGPLLGNQLIICMKDTAYLAIITVGELTSAATSVQAEYFIPMQAFMFAIALYWLVSLVIESGVRKMGRKAYFRGMTNE</sequence>
<keyword evidence="4" id="KW-1003">Cell membrane</keyword>
<organism evidence="12 13">
    <name type="scientific">Pantoea cypripedii</name>
    <name type="common">Pectobacterium cypripedii</name>
    <name type="synonym">Erwinia cypripedii</name>
    <dbReference type="NCBI Taxonomy" id="55209"/>
    <lineage>
        <taxon>Bacteria</taxon>
        <taxon>Pseudomonadati</taxon>
        <taxon>Pseudomonadota</taxon>
        <taxon>Gammaproteobacteria</taxon>
        <taxon>Enterobacterales</taxon>
        <taxon>Erwiniaceae</taxon>
        <taxon>Pantoea</taxon>
    </lineage>
</organism>
<dbReference type="GO" id="GO:0006865">
    <property type="term" value="P:amino acid transport"/>
    <property type="evidence" value="ECO:0007669"/>
    <property type="project" value="UniProtKB-KW"/>
</dbReference>
<geneLocation type="plasmid" evidence="13">
    <name>pne1b</name>
</geneLocation>
<keyword evidence="5" id="KW-0997">Cell inner membrane</keyword>
<dbReference type="Pfam" id="PF00528">
    <property type="entry name" value="BPD_transp_1"/>
    <property type="match status" value="1"/>
</dbReference>
<comment type="similarity">
    <text evidence="2">Belongs to the binding-protein-dependent transport system permease family. HisMQ subfamily.</text>
</comment>